<protein>
    <submittedName>
        <fullName evidence="1">Uncharacterized protein</fullName>
    </submittedName>
</protein>
<sequence>MLNYPGSTYHKLSIAYPHSAASILCGKLPSQLHFPTISFALAFNQLWHDYAIIKPWSVLAFVSKVILSEVQKKTKKSLPNSCCSLVLSVSAIAHQNYVIFFRNFTCCEHVCINMCRRVYACVHFFMHKKCT</sequence>
<evidence type="ECO:0000313" key="1">
    <source>
        <dbReference type="EMBL" id="MAA12696.1"/>
    </source>
</evidence>
<proteinExistence type="predicted"/>
<accession>A0A224Y574</accession>
<organism evidence="1">
    <name type="scientific">Rhipicephalus zambeziensis</name>
    <dbReference type="NCBI Taxonomy" id="60191"/>
    <lineage>
        <taxon>Eukaryota</taxon>
        <taxon>Metazoa</taxon>
        <taxon>Ecdysozoa</taxon>
        <taxon>Arthropoda</taxon>
        <taxon>Chelicerata</taxon>
        <taxon>Arachnida</taxon>
        <taxon>Acari</taxon>
        <taxon>Parasitiformes</taxon>
        <taxon>Ixodida</taxon>
        <taxon>Ixodoidea</taxon>
        <taxon>Ixodidae</taxon>
        <taxon>Rhipicephalinae</taxon>
        <taxon>Rhipicephalus</taxon>
        <taxon>Rhipicephalus</taxon>
    </lineage>
</organism>
<reference evidence="1" key="1">
    <citation type="journal article" date="2017" name="Parasit. Vectors">
        <title>Sialotranscriptomics of Rhipicephalus zambeziensis reveals intricate expression profiles of secretory proteins and suggests tight temporal transcriptional regulation during blood-feeding.</title>
        <authorList>
            <person name="de Castro M.H."/>
            <person name="de Klerk D."/>
            <person name="Pienaar R."/>
            <person name="Rees D.J.G."/>
            <person name="Mans B.J."/>
        </authorList>
    </citation>
    <scope>NUCLEOTIDE SEQUENCE</scope>
    <source>
        <tissue evidence="1">Salivary glands</tissue>
    </source>
</reference>
<dbReference type="EMBL" id="GFPF01001550">
    <property type="protein sequence ID" value="MAA12696.1"/>
    <property type="molecule type" value="Transcribed_RNA"/>
</dbReference>
<name>A0A224Y574_9ACAR</name>
<dbReference type="AlphaFoldDB" id="A0A224Y574"/>